<feature type="domain" description="Lsr2 dimerization" evidence="3">
    <location>
        <begin position="1"/>
        <end position="58"/>
    </location>
</feature>
<sequence length="109" mass="11399">MVQKISYVLIDDIDGGEAAESVTFGLDGVTYEIDLSVENAAKLREDLAGWIGAARRSGGRRGATPARGKARSSSGDAAAIRAWAQANGHTVSPRGRIPAEIRAAYEAAN</sequence>
<evidence type="ECO:0000313" key="6">
    <source>
        <dbReference type="Proteomes" id="UP000275356"/>
    </source>
</evidence>
<name>A0A3N2D8V6_9MICO</name>
<evidence type="ECO:0000256" key="1">
    <source>
        <dbReference type="ARBA" id="ARBA00023125"/>
    </source>
</evidence>
<dbReference type="Proteomes" id="UP000275356">
    <property type="component" value="Unassembled WGS sequence"/>
</dbReference>
<dbReference type="RefSeq" id="WP_123738362.1">
    <property type="nucleotide sequence ID" value="NZ_CALFQU010000014.1"/>
</dbReference>
<feature type="domain" description="Lsr2 DNA-binding" evidence="4">
    <location>
        <begin position="74"/>
        <end position="108"/>
    </location>
</feature>
<dbReference type="OrthoDB" id="4113332at2"/>
<dbReference type="AlphaFoldDB" id="A0A3N2D8V6"/>
<feature type="region of interest" description="Disordered" evidence="2">
    <location>
        <begin position="55"/>
        <end position="75"/>
    </location>
</feature>
<dbReference type="Pfam" id="PF11774">
    <property type="entry name" value="Lsr2"/>
    <property type="match status" value="1"/>
</dbReference>
<reference evidence="5 6" key="1">
    <citation type="submission" date="2018-11" db="EMBL/GenBank/DDBJ databases">
        <title>Sequencing the genomes of 1000 actinobacteria strains.</title>
        <authorList>
            <person name="Klenk H.-P."/>
        </authorList>
    </citation>
    <scope>NUCLEOTIDE SEQUENCE [LARGE SCALE GENOMIC DNA]</scope>
    <source>
        <strain evidence="5 6">DSM 13521</strain>
    </source>
</reference>
<dbReference type="EMBL" id="RKHQ01000001">
    <property type="protein sequence ID" value="ROR96142.1"/>
    <property type="molecule type" value="Genomic_DNA"/>
</dbReference>
<keyword evidence="1" id="KW-0238">DNA-binding</keyword>
<evidence type="ECO:0000259" key="4">
    <source>
        <dbReference type="Pfam" id="PF23359"/>
    </source>
</evidence>
<dbReference type="GO" id="GO:0003677">
    <property type="term" value="F:DNA binding"/>
    <property type="evidence" value="ECO:0007669"/>
    <property type="project" value="UniProtKB-KW"/>
</dbReference>
<evidence type="ECO:0000256" key="2">
    <source>
        <dbReference type="SAM" id="MobiDB-lite"/>
    </source>
</evidence>
<dbReference type="InterPro" id="IPR036625">
    <property type="entry name" value="E3-bd_dom_sf"/>
</dbReference>
<feature type="compositionally biased region" description="Low complexity" evidence="2">
    <location>
        <begin position="55"/>
        <end position="67"/>
    </location>
</feature>
<dbReference type="Pfam" id="PF23359">
    <property type="entry name" value="Lsr2_DNA-bd"/>
    <property type="match status" value="1"/>
</dbReference>
<dbReference type="Gene3D" id="3.30.60.230">
    <property type="entry name" value="Lsr2, dimerization domain"/>
    <property type="match status" value="1"/>
</dbReference>
<proteinExistence type="predicted"/>
<evidence type="ECO:0000259" key="3">
    <source>
        <dbReference type="Pfam" id="PF11774"/>
    </source>
</evidence>
<comment type="caution">
    <text evidence="5">The sequence shown here is derived from an EMBL/GenBank/DDBJ whole genome shotgun (WGS) entry which is preliminary data.</text>
</comment>
<accession>A0A3N2D8V6</accession>
<dbReference type="InterPro" id="IPR024412">
    <property type="entry name" value="Lsr2_dim_dom"/>
</dbReference>
<organism evidence="5 6">
    <name type="scientific">Salana multivorans</name>
    <dbReference type="NCBI Taxonomy" id="120377"/>
    <lineage>
        <taxon>Bacteria</taxon>
        <taxon>Bacillati</taxon>
        <taxon>Actinomycetota</taxon>
        <taxon>Actinomycetes</taxon>
        <taxon>Micrococcales</taxon>
        <taxon>Beutenbergiaceae</taxon>
        <taxon>Salana</taxon>
    </lineage>
</organism>
<keyword evidence="6" id="KW-1185">Reference proteome</keyword>
<dbReference type="InterPro" id="IPR055370">
    <property type="entry name" value="Lsr2_DNA-bd"/>
</dbReference>
<evidence type="ECO:0000313" key="5">
    <source>
        <dbReference type="EMBL" id="ROR96142.1"/>
    </source>
</evidence>
<dbReference type="GO" id="GO:0016746">
    <property type="term" value="F:acyltransferase activity"/>
    <property type="evidence" value="ECO:0007669"/>
    <property type="project" value="InterPro"/>
</dbReference>
<dbReference type="InterPro" id="IPR042261">
    <property type="entry name" value="Lsr2-like_dimerization"/>
</dbReference>
<protein>
    <submittedName>
        <fullName evidence="5">Lsr2 protein</fullName>
    </submittedName>
</protein>
<gene>
    <name evidence="5" type="ORF">EDD28_0718</name>
</gene>
<dbReference type="Gene3D" id="4.10.320.10">
    <property type="entry name" value="E3-binding domain"/>
    <property type="match status" value="1"/>
</dbReference>